<accession>G0QJA2</accession>
<dbReference type="InParanoid" id="G0QJA2"/>
<dbReference type="GO" id="GO:0006816">
    <property type="term" value="P:calcium ion transport"/>
    <property type="evidence" value="ECO:0007669"/>
    <property type="project" value="InterPro"/>
</dbReference>
<evidence type="ECO:0000313" key="2">
    <source>
        <dbReference type="Proteomes" id="UP000008983"/>
    </source>
</evidence>
<reference evidence="1 2" key="1">
    <citation type="submission" date="2011-07" db="EMBL/GenBank/DDBJ databases">
        <authorList>
            <person name="Coyne R."/>
            <person name="Brami D."/>
            <person name="Johnson J."/>
            <person name="Hostetler J."/>
            <person name="Hannick L."/>
            <person name="Clark T."/>
            <person name="Cassidy-Hanley D."/>
            <person name="Inman J."/>
        </authorList>
    </citation>
    <scope>NUCLEOTIDE SEQUENCE [LARGE SCALE GENOMIC DNA]</scope>
    <source>
        <strain evidence="1 2">G5</strain>
    </source>
</reference>
<dbReference type="AlphaFoldDB" id="G0QJA2"/>
<dbReference type="PANTHER" id="PTHR13715:SF99">
    <property type="entry name" value="INOSITOL 1,4,5-TRISPHOSPHATE RECEPTOR-LIKE PROTEIN A"/>
    <property type="match status" value="1"/>
</dbReference>
<dbReference type="STRING" id="857967.G0QJA2"/>
<protein>
    <submittedName>
        <fullName evidence="1">Uncharacterized protein</fullName>
    </submittedName>
</protein>
<dbReference type="RefSeq" id="XP_004040015.1">
    <property type="nucleotide sequence ID" value="XM_004039967.1"/>
</dbReference>
<evidence type="ECO:0000313" key="1">
    <source>
        <dbReference type="EMBL" id="EGR34711.1"/>
    </source>
</evidence>
<dbReference type="OrthoDB" id="295684at2759"/>
<dbReference type="GeneID" id="14910911"/>
<organism evidence="1 2">
    <name type="scientific">Ichthyophthirius multifiliis</name>
    <name type="common">White spot disease agent</name>
    <name type="synonym">Ich</name>
    <dbReference type="NCBI Taxonomy" id="5932"/>
    <lineage>
        <taxon>Eukaryota</taxon>
        <taxon>Sar</taxon>
        <taxon>Alveolata</taxon>
        <taxon>Ciliophora</taxon>
        <taxon>Intramacronucleata</taxon>
        <taxon>Oligohymenophorea</taxon>
        <taxon>Hymenostomatida</taxon>
        <taxon>Ophryoglenina</taxon>
        <taxon>Ichthyophthirius</taxon>
    </lineage>
</organism>
<dbReference type="eggNOG" id="KOG3533">
    <property type="taxonomic scope" value="Eukaryota"/>
</dbReference>
<dbReference type="PANTHER" id="PTHR13715">
    <property type="entry name" value="RYANODINE RECEPTOR AND IP3 RECEPTOR"/>
    <property type="match status" value="1"/>
</dbReference>
<sequence>MLNVISGIIIDAFADLRDEQHQTEHDIENVCFICDLQKWEFEKNGVNFASHCASTHNVWNYVNFLVYLSVLGRENANGLETYVMNLNFQVLSCILN</sequence>
<dbReference type="EMBL" id="GL983053">
    <property type="protein sequence ID" value="EGR34711.1"/>
    <property type="molecule type" value="Genomic_DNA"/>
</dbReference>
<dbReference type="InterPro" id="IPR015925">
    <property type="entry name" value="Ryanodine_IP3_receptor"/>
</dbReference>
<dbReference type="Proteomes" id="UP000008983">
    <property type="component" value="Unassembled WGS sequence"/>
</dbReference>
<name>G0QJA2_ICHMU</name>
<dbReference type="OMA" id="YNFANYM"/>
<keyword evidence="2" id="KW-1185">Reference proteome</keyword>
<proteinExistence type="predicted"/>
<gene>
    <name evidence="1" type="ORF">IMG5_003440</name>
</gene>